<dbReference type="EMBL" id="NGMM01000009">
    <property type="protein sequence ID" value="OTP09784.1"/>
    <property type="molecule type" value="Genomic_DNA"/>
</dbReference>
<evidence type="ECO:0000256" key="1">
    <source>
        <dbReference type="ARBA" id="ARBA00006479"/>
    </source>
</evidence>
<dbReference type="SUPFAM" id="SSF53067">
    <property type="entry name" value="Actin-like ATPase domain"/>
    <property type="match status" value="1"/>
</dbReference>
<protein>
    <recommendedName>
        <fullName evidence="5">ROK family protein</fullName>
    </recommendedName>
</protein>
<name>A0A242JWT8_9ENTE</name>
<proteinExistence type="inferred from homology"/>
<sequence length="294" mass="32200">MGILAFDIGGSAVKYGFWEKDRLVRQQAFSLPKDWKAMTTELNAVFEQISQEHEITGVALSAPGLVNETIGQIQGISAVPYIHHFPIQQELSELFGVPVTMENDANCAALAEVWLGAAKDAEHCLFFVIGTGVGGSVILNRKLFKGQNLFGGEFGYMFLNDSASLSDLGSSVKAVKKYNQLTKEDIHGQELFERAEAGDPLADELAEKFYRAVALGIYNLLVCFDPGLIVLGGGVSANKVVLKQIKKHLNRILLERSVTAMTYRLEACVFGNDANLIGAVYHHMETVGKHEIYC</sequence>
<dbReference type="PANTHER" id="PTHR18964">
    <property type="entry name" value="ROK (REPRESSOR, ORF, KINASE) FAMILY"/>
    <property type="match status" value="1"/>
</dbReference>
<reference evidence="3" key="2">
    <citation type="submission" date="2017-05" db="EMBL/GenBank/DDBJ databases">
        <authorList>
            <consortium name="The Broad Institute Genomics Platform"/>
            <consortium name="The Broad Institute Genomic Center for Infectious Diseases"/>
            <person name="Earl A."/>
            <person name="Manson A."/>
            <person name="Schwartman J."/>
            <person name="Gilmore M."/>
            <person name="Abouelleil A."/>
            <person name="Cao P."/>
            <person name="Chapman S."/>
            <person name="Cusick C."/>
            <person name="Shea T."/>
            <person name="Young S."/>
            <person name="Neafsey D."/>
            <person name="Nusbaum C."/>
            <person name="Birren B."/>
        </authorList>
    </citation>
    <scope>NUCLEOTIDE SEQUENCE</scope>
    <source>
        <strain evidence="3">9E7_DIV0242</strain>
    </source>
</reference>
<dbReference type="Proteomes" id="UP000195141">
    <property type="component" value="Chromosome"/>
</dbReference>
<comment type="similarity">
    <text evidence="1">Belongs to the ROK (NagC/XylR) family.</text>
</comment>
<evidence type="ECO:0000313" key="4">
    <source>
        <dbReference type="Proteomes" id="UP000195141"/>
    </source>
</evidence>
<reference evidence="2" key="1">
    <citation type="submission" date="2017-05" db="EMBL/GenBank/DDBJ databases">
        <title>The Genome Sequence of Enterococcus sp. 9E7_DIV0242.</title>
        <authorList>
            <consortium name="The Broad Institute Genomics Platform"/>
            <consortium name="The Broad Institute Genomic Center for Infectious Diseases"/>
            <person name="Earl A."/>
            <person name="Manson A."/>
            <person name="Schwartman J."/>
            <person name="Gilmore M."/>
            <person name="Abouelleil A."/>
            <person name="Cao P."/>
            <person name="Chapman S."/>
            <person name="Cusick C."/>
            <person name="Shea T."/>
            <person name="Young S."/>
            <person name="Neafsey D."/>
            <person name="Nusbaum C."/>
            <person name="Birren B."/>
        </authorList>
    </citation>
    <scope>NUCLEOTIDE SEQUENCE [LARGE SCALE GENOMIC DNA]</scope>
    <source>
        <strain evidence="2">9E7_DIV0242</strain>
    </source>
</reference>
<evidence type="ECO:0000313" key="2">
    <source>
        <dbReference type="EMBL" id="OTP09784.1"/>
    </source>
</evidence>
<dbReference type="RefSeq" id="WP_086350955.1">
    <property type="nucleotide sequence ID" value="NZ_CP147247.1"/>
</dbReference>
<keyword evidence="4" id="KW-1185">Reference proteome</keyword>
<dbReference type="OrthoDB" id="9795247at2"/>
<dbReference type="PANTHER" id="PTHR18964:SF170">
    <property type="entry name" value="SUGAR KINASE"/>
    <property type="match status" value="1"/>
</dbReference>
<reference evidence="3" key="3">
    <citation type="submission" date="2024-03" db="EMBL/GenBank/DDBJ databases">
        <title>The Genome Sequence of Enterococcus sp. DIV0242b.</title>
        <authorList>
            <consortium name="The Broad Institute Genomics Platform"/>
            <consortium name="The Broad Institute Microbial Omics Core"/>
            <consortium name="The Broad Institute Genomic Center for Infectious Diseases"/>
            <person name="Earl A."/>
            <person name="Manson A."/>
            <person name="Gilmore M."/>
            <person name="Schwartman J."/>
            <person name="Shea T."/>
            <person name="Abouelleil A."/>
            <person name="Cao P."/>
            <person name="Chapman S."/>
            <person name="Cusick C."/>
            <person name="Young S."/>
            <person name="Neafsey D."/>
            <person name="Nusbaum C."/>
            <person name="Birren B."/>
        </authorList>
    </citation>
    <scope>NUCLEOTIDE SEQUENCE</scope>
    <source>
        <strain evidence="3">9E7_DIV0242</strain>
    </source>
</reference>
<dbReference type="Pfam" id="PF00480">
    <property type="entry name" value="ROK"/>
    <property type="match status" value="1"/>
</dbReference>
<dbReference type="InterPro" id="IPR000600">
    <property type="entry name" value="ROK"/>
</dbReference>
<organism evidence="2">
    <name type="scientific">Candidatus Enterococcus clewellii</name>
    <dbReference type="NCBI Taxonomy" id="1834193"/>
    <lineage>
        <taxon>Bacteria</taxon>
        <taxon>Bacillati</taxon>
        <taxon>Bacillota</taxon>
        <taxon>Bacilli</taxon>
        <taxon>Lactobacillales</taxon>
        <taxon>Enterococcaceae</taxon>
        <taxon>Enterococcus</taxon>
    </lineage>
</organism>
<evidence type="ECO:0000313" key="3">
    <source>
        <dbReference type="EMBL" id="WYJ91783.1"/>
    </source>
</evidence>
<dbReference type="Gene3D" id="3.30.420.40">
    <property type="match status" value="2"/>
</dbReference>
<dbReference type="AlphaFoldDB" id="A0A242JWT8"/>
<accession>A0A242JWT8</accession>
<dbReference type="InterPro" id="IPR043129">
    <property type="entry name" value="ATPase_NBD"/>
</dbReference>
<dbReference type="CDD" id="cd24152">
    <property type="entry name" value="ASKHA_NBD_ROK-like"/>
    <property type="match status" value="1"/>
</dbReference>
<evidence type="ECO:0008006" key="5">
    <source>
        <dbReference type="Google" id="ProtNLM"/>
    </source>
</evidence>
<gene>
    <name evidence="3" type="ORF">A5888_003551</name>
    <name evidence="2" type="ORF">A5888_003980</name>
</gene>
<dbReference type="EMBL" id="CP147247">
    <property type="protein sequence ID" value="WYJ91783.1"/>
    <property type="molecule type" value="Genomic_DNA"/>
</dbReference>